<dbReference type="InterPro" id="IPR050631">
    <property type="entry name" value="PheA/TfdB_FAD_monoxygenase"/>
</dbReference>
<dbReference type="Proteomes" id="UP001500893">
    <property type="component" value="Unassembled WGS sequence"/>
</dbReference>
<reference evidence="4" key="1">
    <citation type="journal article" date="2019" name="Int. J. Syst. Evol. Microbiol.">
        <title>The Global Catalogue of Microorganisms (GCM) 10K type strain sequencing project: providing services to taxonomists for standard genome sequencing and annotation.</title>
        <authorList>
            <consortium name="The Broad Institute Genomics Platform"/>
            <consortium name="The Broad Institute Genome Sequencing Center for Infectious Disease"/>
            <person name="Wu L."/>
            <person name="Ma J."/>
        </authorList>
    </citation>
    <scope>NUCLEOTIDE SEQUENCE [LARGE SCALE GENOMIC DNA]</scope>
    <source>
        <strain evidence="4">JCM 11574</strain>
    </source>
</reference>
<dbReference type="NCBIfam" id="NF004829">
    <property type="entry name" value="PRK06183.1-3"/>
    <property type="match status" value="1"/>
</dbReference>
<dbReference type="InterPro" id="IPR036188">
    <property type="entry name" value="FAD/NAD-bd_sf"/>
</dbReference>
<dbReference type="RefSeq" id="WP_345047839.1">
    <property type="nucleotide sequence ID" value="NZ_BAAAVM010000013.1"/>
</dbReference>
<proteinExistence type="predicted"/>
<feature type="domain" description="FAD-binding" evidence="2">
    <location>
        <begin position="8"/>
        <end position="361"/>
    </location>
</feature>
<dbReference type="SUPFAM" id="SSF51905">
    <property type="entry name" value="FAD/NAD(P)-binding domain"/>
    <property type="match status" value="1"/>
</dbReference>
<evidence type="ECO:0000256" key="1">
    <source>
        <dbReference type="ARBA" id="ARBA00023002"/>
    </source>
</evidence>
<protein>
    <submittedName>
        <fullName evidence="3">Bifunctional 3-(3-hydroxy-phenyl)propionate/3-hydroxycinnamic acid hydroxylase</fullName>
    </submittedName>
</protein>
<dbReference type="PRINTS" id="PR00420">
    <property type="entry name" value="RNGMNOXGNASE"/>
</dbReference>
<dbReference type="EMBL" id="BAAAVM010000013">
    <property type="protein sequence ID" value="GAA3127564.1"/>
    <property type="molecule type" value="Genomic_DNA"/>
</dbReference>
<dbReference type="Gene3D" id="3.50.50.60">
    <property type="entry name" value="FAD/NAD(P)-binding domain"/>
    <property type="match status" value="1"/>
</dbReference>
<dbReference type="InterPro" id="IPR002938">
    <property type="entry name" value="FAD-bd"/>
</dbReference>
<dbReference type="PANTHER" id="PTHR43476">
    <property type="entry name" value="3-(3-HYDROXY-PHENYL)PROPIONATE/3-HYDROXYCINNAMIC ACID HYDROXYLASE"/>
    <property type="match status" value="1"/>
</dbReference>
<sequence length="546" mass="60203">MKAASQRPVVIIGAGPVGVTAALLLARHGVPSLLLERHRDIYPLPRAVVVDDEVRRILQSVGVHEEFAAIARPAPGLRLLDARRRVISEFPRSMHGLHGFPQLSMFNQPELERLLRGALARRPECELWSGVEVVSVTESDTPSTDAPDDPAGPVRVTFRRGGSDEEEHLWADAVLGCDGAGSLTRDAIGAAWEDLHFQESWRVIDVRTSLPVRTWEGAEQICCPIRPATFMRISEDRYRWEFRLADDQNLEGPDGWERLRELVAPWVDLPASQSDDFEVVRQAQYTFQARLADRWRRGRVFLLGDAAHLTPPFVGQGLCSGLRDANNLTWKLARVLRQGAPEELLDTYERERKPHARHVIRVAVAVGWAMTGGQDRGAAFRRAVVSTVCRIPGVTEAVSRDLSPALAAGPLVRRRPRLAGRALAGTFCPQPWIRHDGRRVRLDDVVRDAFVVLTAVPATAQMTAVTTALGAPTIHVDDLDDDGTLAAWLARGRADAVLLRPDRVVMDSVPAGSGHFPDPTAWASLLHTARRTTDARSVSLPRSTAP</sequence>
<comment type="caution">
    <text evidence="3">The sequence shown here is derived from an EMBL/GenBank/DDBJ whole genome shotgun (WGS) entry which is preliminary data.</text>
</comment>
<dbReference type="PANTHER" id="PTHR43476:SF3">
    <property type="entry name" value="FAD-BINDING MONOOXYGENASE"/>
    <property type="match status" value="1"/>
</dbReference>
<evidence type="ECO:0000313" key="3">
    <source>
        <dbReference type="EMBL" id="GAA3127564.1"/>
    </source>
</evidence>
<dbReference type="Gene3D" id="3.40.30.120">
    <property type="match status" value="1"/>
</dbReference>
<accession>A0ABP6MX23</accession>
<name>A0ABP6MX23_9ACTN</name>
<keyword evidence="4" id="KW-1185">Reference proteome</keyword>
<evidence type="ECO:0000259" key="2">
    <source>
        <dbReference type="Pfam" id="PF01494"/>
    </source>
</evidence>
<dbReference type="Pfam" id="PF01494">
    <property type="entry name" value="FAD_binding_3"/>
    <property type="match status" value="1"/>
</dbReference>
<dbReference type="Gene3D" id="3.30.9.10">
    <property type="entry name" value="D-Amino Acid Oxidase, subunit A, domain 2"/>
    <property type="match status" value="1"/>
</dbReference>
<organism evidence="3 4">
    <name type="scientific">Streptomyces rameus</name>
    <dbReference type="NCBI Taxonomy" id="68261"/>
    <lineage>
        <taxon>Bacteria</taxon>
        <taxon>Bacillati</taxon>
        <taxon>Actinomycetota</taxon>
        <taxon>Actinomycetes</taxon>
        <taxon>Kitasatosporales</taxon>
        <taxon>Streptomycetaceae</taxon>
        <taxon>Streptomyces</taxon>
    </lineage>
</organism>
<gene>
    <name evidence="3" type="ORF">GCM10010521_12510</name>
</gene>
<keyword evidence="1" id="KW-0560">Oxidoreductase</keyword>
<evidence type="ECO:0000313" key="4">
    <source>
        <dbReference type="Proteomes" id="UP001500893"/>
    </source>
</evidence>